<evidence type="ECO:0000313" key="2">
    <source>
        <dbReference type="Proteomes" id="UP000248840"/>
    </source>
</evidence>
<protein>
    <submittedName>
        <fullName evidence="1">Uncharacterized protein</fullName>
    </submittedName>
</protein>
<accession>A0A328YTE2</accession>
<dbReference type="EMBL" id="QLSZ01000003">
    <property type="protein sequence ID" value="RAR73817.1"/>
    <property type="molecule type" value="Genomic_DNA"/>
</dbReference>
<dbReference type="Proteomes" id="UP000248840">
    <property type="component" value="Unassembled WGS sequence"/>
</dbReference>
<sequence length="110" mass="12602">MGGWKDFKGLSELPEVKEIIEALIDRKYILAGCDDSGLKMQKWLTEVYLIPETDRLRVIITDDGAGDSETYETLKIAEKIFLKYGYINGEDILDGKGGYIESNDEMYEYF</sequence>
<name>A0A328YTE2_9FLAO</name>
<keyword evidence="2" id="KW-1185">Reference proteome</keyword>
<reference evidence="1 2" key="1">
    <citation type="submission" date="2018-06" db="EMBL/GenBank/DDBJ databases">
        <title>Genomic Encyclopedia of Archaeal and Bacterial Type Strains, Phase II (KMG-II): from individual species to whole genera.</title>
        <authorList>
            <person name="Goeker M."/>
        </authorList>
    </citation>
    <scope>NUCLEOTIDE SEQUENCE [LARGE SCALE GENOMIC DNA]</scope>
    <source>
        <strain evidence="1 2">DSM 25663</strain>
    </source>
</reference>
<dbReference type="AlphaFoldDB" id="A0A328YTE2"/>
<comment type="caution">
    <text evidence="1">The sequence shown here is derived from an EMBL/GenBank/DDBJ whole genome shotgun (WGS) entry which is preliminary data.</text>
</comment>
<dbReference type="RefSeq" id="WP_112112617.1">
    <property type="nucleotide sequence ID" value="NZ_QLSZ01000003.1"/>
</dbReference>
<gene>
    <name evidence="1" type="ORF">CLV55_103136</name>
</gene>
<proteinExistence type="predicted"/>
<evidence type="ECO:0000313" key="1">
    <source>
        <dbReference type="EMBL" id="RAR73817.1"/>
    </source>
</evidence>
<organism evidence="1 2">
    <name type="scientific">Flavobacterium aciduliphilum</name>
    <dbReference type="NCBI Taxonomy" id="1101402"/>
    <lineage>
        <taxon>Bacteria</taxon>
        <taxon>Pseudomonadati</taxon>
        <taxon>Bacteroidota</taxon>
        <taxon>Flavobacteriia</taxon>
        <taxon>Flavobacteriales</taxon>
        <taxon>Flavobacteriaceae</taxon>
        <taxon>Flavobacterium</taxon>
    </lineage>
</organism>